<sequence length="66" mass="7704">MIKIHNKIFNNKSLTIAYKQNCLKNNPYSNSNGHTDYSMAINFFKIITYMLLFESLKAAKRNIKTT</sequence>
<dbReference type="STRING" id="1302687.SAMN05444267_101158"/>
<organism evidence="1 2">
    <name type="scientific">Chryseobacterium polytrichastri</name>
    <dbReference type="NCBI Taxonomy" id="1302687"/>
    <lineage>
        <taxon>Bacteria</taxon>
        <taxon>Pseudomonadati</taxon>
        <taxon>Bacteroidota</taxon>
        <taxon>Flavobacteriia</taxon>
        <taxon>Flavobacteriales</taxon>
        <taxon>Weeksellaceae</taxon>
        <taxon>Chryseobacterium group</taxon>
        <taxon>Chryseobacterium</taxon>
    </lineage>
</organism>
<proteinExistence type="predicted"/>
<dbReference type="AlphaFoldDB" id="A0A1M6XMF5"/>
<evidence type="ECO:0000313" key="1">
    <source>
        <dbReference type="EMBL" id="SHL07157.1"/>
    </source>
</evidence>
<evidence type="ECO:0000313" key="2">
    <source>
        <dbReference type="Proteomes" id="UP000184364"/>
    </source>
</evidence>
<dbReference type="Proteomes" id="UP000184364">
    <property type="component" value="Unassembled WGS sequence"/>
</dbReference>
<keyword evidence="2" id="KW-1185">Reference proteome</keyword>
<name>A0A1M6XMF5_9FLAO</name>
<reference evidence="2" key="1">
    <citation type="submission" date="2016-11" db="EMBL/GenBank/DDBJ databases">
        <authorList>
            <person name="Varghese N."/>
            <person name="Submissions S."/>
        </authorList>
    </citation>
    <scope>NUCLEOTIDE SEQUENCE [LARGE SCALE GENOMIC DNA]</scope>
    <source>
        <strain evidence="2">DSM 26899</strain>
    </source>
</reference>
<protein>
    <submittedName>
        <fullName evidence="1">Uncharacterized protein</fullName>
    </submittedName>
</protein>
<gene>
    <name evidence="1" type="ORF">SAMN05444267_101158</name>
</gene>
<accession>A0A1M6XMF5</accession>
<dbReference type="EMBL" id="FRAV01000011">
    <property type="protein sequence ID" value="SHL07157.1"/>
    <property type="molecule type" value="Genomic_DNA"/>
</dbReference>